<dbReference type="GO" id="GO:0015031">
    <property type="term" value="P:protein transport"/>
    <property type="evidence" value="ECO:0007669"/>
    <property type="project" value="UniProtKB-KW"/>
</dbReference>
<evidence type="ECO:0000256" key="2">
    <source>
        <dbReference type="ARBA" id="ARBA00009063"/>
    </source>
</evidence>
<dbReference type="AlphaFoldDB" id="A8NX73"/>
<evidence type="ECO:0000256" key="1">
    <source>
        <dbReference type="ARBA" id="ARBA00004211"/>
    </source>
</evidence>
<evidence type="ECO:0000256" key="9">
    <source>
        <dbReference type="SAM" id="MobiDB-lite"/>
    </source>
</evidence>
<dbReference type="EMBL" id="AACS02000005">
    <property type="protein sequence ID" value="EAU84703.1"/>
    <property type="molecule type" value="Genomic_DNA"/>
</dbReference>
<comment type="similarity">
    <text evidence="2">Belongs to the syntaxin family.</text>
</comment>
<dbReference type="GO" id="GO:0031201">
    <property type="term" value="C:SNARE complex"/>
    <property type="evidence" value="ECO:0007669"/>
    <property type="project" value="TreeGrafter"/>
</dbReference>
<evidence type="ECO:0000256" key="6">
    <source>
        <dbReference type="ARBA" id="ARBA00022989"/>
    </source>
</evidence>
<dbReference type="Gene3D" id="1.20.5.110">
    <property type="match status" value="1"/>
</dbReference>
<keyword evidence="5" id="KW-0653">Protein transport</keyword>
<dbReference type="InParanoid" id="A8NX73"/>
<keyword evidence="8 10" id="KW-0472">Membrane</keyword>
<evidence type="ECO:0000313" key="13">
    <source>
        <dbReference type="Proteomes" id="UP000001861"/>
    </source>
</evidence>
<gene>
    <name evidence="12" type="ORF">CC1G_00222</name>
</gene>
<dbReference type="InterPro" id="IPR019529">
    <property type="entry name" value="Syntaxin-18_N"/>
</dbReference>
<evidence type="ECO:0000259" key="11">
    <source>
        <dbReference type="PROSITE" id="PS50192"/>
    </source>
</evidence>
<protein>
    <recommendedName>
        <fullName evidence="11">t-SNARE coiled-coil homology domain-containing protein</fullName>
    </recommendedName>
</protein>
<evidence type="ECO:0000313" key="12">
    <source>
        <dbReference type="EMBL" id="EAU84703.1"/>
    </source>
</evidence>
<dbReference type="OrthoDB" id="342981at2759"/>
<name>A8NX73_COPC7</name>
<dbReference type="InterPro" id="IPR000727">
    <property type="entry name" value="T_SNARE_dom"/>
</dbReference>
<feature type="domain" description="T-SNARE coiled-coil homology" evidence="11">
    <location>
        <begin position="294"/>
        <end position="356"/>
    </location>
</feature>
<feature type="region of interest" description="Disordered" evidence="9">
    <location>
        <begin position="245"/>
        <end position="274"/>
    </location>
</feature>
<keyword evidence="3" id="KW-0813">Transport</keyword>
<comment type="subcellular location">
    <subcellularLocation>
        <location evidence="1">Membrane</location>
        <topology evidence="1">Single-pass type IV membrane protein</topology>
    </subcellularLocation>
</comment>
<dbReference type="OMA" id="YRIRTHI"/>
<dbReference type="Pfam" id="PF10496">
    <property type="entry name" value="Syntaxin-18_N"/>
    <property type="match status" value="1"/>
</dbReference>
<feature type="compositionally biased region" description="Polar residues" evidence="9">
    <location>
        <begin position="248"/>
        <end position="263"/>
    </location>
</feature>
<comment type="caution">
    <text evidence="12">The sequence shown here is derived from an EMBL/GenBank/DDBJ whole genome shotgun (WGS) entry which is preliminary data.</text>
</comment>
<dbReference type="GeneID" id="6013642"/>
<keyword evidence="13" id="KW-1185">Reference proteome</keyword>
<evidence type="ECO:0000256" key="5">
    <source>
        <dbReference type="ARBA" id="ARBA00022927"/>
    </source>
</evidence>
<dbReference type="FunCoup" id="A8NX73">
    <property type="interactions" value="209"/>
</dbReference>
<dbReference type="STRING" id="240176.A8NX73"/>
<feature type="transmembrane region" description="Helical" evidence="10">
    <location>
        <begin position="365"/>
        <end position="383"/>
    </location>
</feature>
<organism evidence="12 13">
    <name type="scientific">Coprinopsis cinerea (strain Okayama-7 / 130 / ATCC MYA-4618 / FGSC 9003)</name>
    <name type="common">Inky cap fungus</name>
    <name type="synonym">Hormographiella aspergillata</name>
    <dbReference type="NCBI Taxonomy" id="240176"/>
    <lineage>
        <taxon>Eukaryota</taxon>
        <taxon>Fungi</taxon>
        <taxon>Dikarya</taxon>
        <taxon>Basidiomycota</taxon>
        <taxon>Agaricomycotina</taxon>
        <taxon>Agaricomycetes</taxon>
        <taxon>Agaricomycetidae</taxon>
        <taxon>Agaricales</taxon>
        <taxon>Agaricineae</taxon>
        <taxon>Psathyrellaceae</taxon>
        <taxon>Coprinopsis</taxon>
    </lineage>
</organism>
<keyword evidence="6 10" id="KW-1133">Transmembrane helix</keyword>
<reference evidence="12 13" key="1">
    <citation type="journal article" date="2010" name="Proc. Natl. Acad. Sci. U.S.A.">
        <title>Insights into evolution of multicellular fungi from the assembled chromosomes of the mushroom Coprinopsis cinerea (Coprinus cinereus).</title>
        <authorList>
            <person name="Stajich J.E."/>
            <person name="Wilke S.K."/>
            <person name="Ahren D."/>
            <person name="Au C.H."/>
            <person name="Birren B.W."/>
            <person name="Borodovsky M."/>
            <person name="Burns C."/>
            <person name="Canback B."/>
            <person name="Casselton L.A."/>
            <person name="Cheng C.K."/>
            <person name="Deng J."/>
            <person name="Dietrich F.S."/>
            <person name="Fargo D.C."/>
            <person name="Farman M.L."/>
            <person name="Gathman A.C."/>
            <person name="Goldberg J."/>
            <person name="Guigo R."/>
            <person name="Hoegger P.J."/>
            <person name="Hooker J.B."/>
            <person name="Huggins A."/>
            <person name="James T.Y."/>
            <person name="Kamada T."/>
            <person name="Kilaru S."/>
            <person name="Kodira C."/>
            <person name="Kues U."/>
            <person name="Kupfer D."/>
            <person name="Kwan H.S."/>
            <person name="Lomsadze A."/>
            <person name="Li W."/>
            <person name="Lilly W.W."/>
            <person name="Ma L.J."/>
            <person name="Mackey A.J."/>
            <person name="Manning G."/>
            <person name="Martin F."/>
            <person name="Muraguchi H."/>
            <person name="Natvig D.O."/>
            <person name="Palmerini H."/>
            <person name="Ramesh M.A."/>
            <person name="Rehmeyer C.J."/>
            <person name="Roe B.A."/>
            <person name="Shenoy N."/>
            <person name="Stanke M."/>
            <person name="Ter-Hovhannisyan V."/>
            <person name="Tunlid A."/>
            <person name="Velagapudi R."/>
            <person name="Vision T.J."/>
            <person name="Zeng Q."/>
            <person name="Zolan M.E."/>
            <person name="Pukkila P.J."/>
        </authorList>
    </citation>
    <scope>NUCLEOTIDE SEQUENCE [LARGE SCALE GENOMIC DNA]</scope>
    <source>
        <strain evidence="13">Okayama-7 / 130 / ATCC MYA-4618 / FGSC 9003</strain>
    </source>
</reference>
<proteinExistence type="inferred from homology"/>
<dbReference type="PANTHER" id="PTHR15959">
    <property type="entry name" value="SYNTAXIN-18"/>
    <property type="match status" value="1"/>
</dbReference>
<evidence type="ECO:0000256" key="8">
    <source>
        <dbReference type="ARBA" id="ARBA00023136"/>
    </source>
</evidence>
<dbReference type="GO" id="GO:0005783">
    <property type="term" value="C:endoplasmic reticulum"/>
    <property type="evidence" value="ECO:0007669"/>
    <property type="project" value="TreeGrafter"/>
</dbReference>
<sequence>MPFTDRTSEFRRTVADKENVIPEGRKLHAKAPSSVSSSEVASGKGYIHEAYTILSHIGTLTRMLGSIRRAYLNVDSRNPAPLSRQGSRNIDLNEGESAWSNIKYLSNEERDQIDLQARTILQQCSTRVKEMELLEKRRSELVQSKANPVFRLLPARLRQDESTLASDVIAAHRSSITWYLGRRLTEASQMQKEMQEERVKRQLERTKTLASGASREAAWMDTHIPEETSSGSSWLGDASSGFLAATLGTPNDHTRTPPQSYQPDSSFASEDEDDDLELTSSQILQFEAENAAILRNVQDTLESVQQAESRLMDISALQMELVTHLTRQTELTDQLYEDAIATTSTVEKSKAELKKAQERGKDSRLYLLVFLLGASFSLLFLHYY</sequence>
<dbReference type="KEGG" id="cci:CC1G_00222"/>
<dbReference type="GO" id="GO:0006890">
    <property type="term" value="P:retrograde vesicle-mediated transport, Golgi to endoplasmic reticulum"/>
    <property type="evidence" value="ECO:0007669"/>
    <property type="project" value="TreeGrafter"/>
</dbReference>
<dbReference type="eggNOG" id="KOG3894">
    <property type="taxonomic scope" value="Eukaryota"/>
</dbReference>
<evidence type="ECO:0000256" key="10">
    <source>
        <dbReference type="SAM" id="Phobius"/>
    </source>
</evidence>
<dbReference type="Proteomes" id="UP000001861">
    <property type="component" value="Unassembled WGS sequence"/>
</dbReference>
<keyword evidence="4 10" id="KW-0812">Transmembrane</keyword>
<dbReference type="RefSeq" id="XP_001837086.1">
    <property type="nucleotide sequence ID" value="XM_001837034.1"/>
</dbReference>
<evidence type="ECO:0000256" key="3">
    <source>
        <dbReference type="ARBA" id="ARBA00022448"/>
    </source>
</evidence>
<dbReference type="PANTHER" id="PTHR15959:SF0">
    <property type="entry name" value="SYNTAXIN-18"/>
    <property type="match status" value="1"/>
</dbReference>
<dbReference type="VEuPathDB" id="FungiDB:CC1G_00222"/>
<evidence type="ECO:0000256" key="7">
    <source>
        <dbReference type="ARBA" id="ARBA00023054"/>
    </source>
</evidence>
<feature type="region of interest" description="Disordered" evidence="9">
    <location>
        <begin position="202"/>
        <end position="221"/>
    </location>
</feature>
<evidence type="ECO:0000256" key="4">
    <source>
        <dbReference type="ARBA" id="ARBA00022692"/>
    </source>
</evidence>
<keyword evidence="7" id="KW-0175">Coiled coil</keyword>
<accession>A8NX73</accession>
<dbReference type="PROSITE" id="PS50192">
    <property type="entry name" value="T_SNARE"/>
    <property type="match status" value="1"/>
</dbReference>